<gene>
    <name evidence="2" type="ORF">H4R20_001918</name>
</gene>
<evidence type="ECO:0000313" key="3">
    <source>
        <dbReference type="Proteomes" id="UP001140094"/>
    </source>
</evidence>
<sequence length="264" mass="27985">MASEEGGDSGSQEAAVFDAGVERATDGFSNTAPDDEDDFGDFGDFNELDNFSNASETHTPVDTAAPTQSHPSIESALARAGALFSQSADAGIQAEALEDCLTHVFGARSTGIEGPAQALPQVDLLSSCQIESYIAKIAAGPALEETEPRLLRNMLVVAMSADLSDEYRELLLTPLSQLQSKTNGSGKGSAATSLLALDEIRQIATQGVDLMENDACQIERLQHALDSITQLTEIKEQEIAKQKDAISAYNQVIQTLVAQASKLH</sequence>
<dbReference type="EMBL" id="JANBUO010000248">
    <property type="protein sequence ID" value="KAJ2805880.1"/>
    <property type="molecule type" value="Genomic_DNA"/>
</dbReference>
<name>A0A9W8HWJ0_9FUNG</name>
<dbReference type="AlphaFoldDB" id="A0A9W8HWJ0"/>
<accession>A0A9W8HWJ0</accession>
<dbReference type="OrthoDB" id="5598066at2759"/>
<feature type="region of interest" description="Disordered" evidence="1">
    <location>
        <begin position="1"/>
        <end position="71"/>
    </location>
</feature>
<organism evidence="2 3">
    <name type="scientific">Coemansia guatemalensis</name>
    <dbReference type="NCBI Taxonomy" id="2761395"/>
    <lineage>
        <taxon>Eukaryota</taxon>
        <taxon>Fungi</taxon>
        <taxon>Fungi incertae sedis</taxon>
        <taxon>Zoopagomycota</taxon>
        <taxon>Kickxellomycotina</taxon>
        <taxon>Kickxellomycetes</taxon>
        <taxon>Kickxellales</taxon>
        <taxon>Kickxellaceae</taxon>
        <taxon>Coemansia</taxon>
    </lineage>
</organism>
<feature type="compositionally biased region" description="Acidic residues" evidence="1">
    <location>
        <begin position="33"/>
        <end position="47"/>
    </location>
</feature>
<evidence type="ECO:0000313" key="2">
    <source>
        <dbReference type="EMBL" id="KAJ2805880.1"/>
    </source>
</evidence>
<feature type="compositionally biased region" description="Polar residues" evidence="1">
    <location>
        <begin position="52"/>
        <end position="71"/>
    </location>
</feature>
<protein>
    <submittedName>
        <fullName evidence="2">Uncharacterized protein</fullName>
    </submittedName>
</protein>
<dbReference type="Proteomes" id="UP001140094">
    <property type="component" value="Unassembled WGS sequence"/>
</dbReference>
<evidence type="ECO:0000256" key="1">
    <source>
        <dbReference type="SAM" id="MobiDB-lite"/>
    </source>
</evidence>
<proteinExistence type="predicted"/>
<reference evidence="2" key="1">
    <citation type="submission" date="2022-07" db="EMBL/GenBank/DDBJ databases">
        <title>Phylogenomic reconstructions and comparative analyses of Kickxellomycotina fungi.</title>
        <authorList>
            <person name="Reynolds N.K."/>
            <person name="Stajich J.E."/>
            <person name="Barry K."/>
            <person name="Grigoriev I.V."/>
            <person name="Crous P."/>
            <person name="Smith M.E."/>
        </authorList>
    </citation>
    <scope>NUCLEOTIDE SEQUENCE</scope>
    <source>
        <strain evidence="2">NRRL 1565</strain>
    </source>
</reference>
<comment type="caution">
    <text evidence="2">The sequence shown here is derived from an EMBL/GenBank/DDBJ whole genome shotgun (WGS) entry which is preliminary data.</text>
</comment>
<keyword evidence="3" id="KW-1185">Reference proteome</keyword>